<dbReference type="GO" id="GO:0004062">
    <property type="term" value="F:aryl sulfotransferase activity"/>
    <property type="evidence" value="ECO:0007669"/>
    <property type="project" value="InterPro"/>
</dbReference>
<accession>A0A6J5ZCG1</accession>
<dbReference type="AlphaFoldDB" id="A0A6J5ZCG1"/>
<dbReference type="PANTHER" id="PTHR35340">
    <property type="entry name" value="PQQ ENZYME REPEAT PROTEIN-RELATED"/>
    <property type="match status" value="1"/>
</dbReference>
<gene>
    <name evidence="2" type="ORF">UFOPK3770_00901</name>
</gene>
<dbReference type="EMBL" id="CAESAJ010000097">
    <property type="protein sequence ID" value="CAB4340321.1"/>
    <property type="molecule type" value="Genomic_DNA"/>
</dbReference>
<name>A0A6J5ZCG1_9ZZZZ</name>
<dbReference type="InterPro" id="IPR010262">
    <property type="entry name" value="Arylsulfotransferase_bact"/>
</dbReference>
<dbReference type="Pfam" id="PF17425">
    <property type="entry name" value="Arylsulfotran_N"/>
    <property type="match status" value="1"/>
</dbReference>
<feature type="domain" description="Arylsulfotransferase N-terminal" evidence="1">
    <location>
        <begin position="54"/>
        <end position="132"/>
    </location>
</feature>
<evidence type="ECO:0000259" key="1">
    <source>
        <dbReference type="Pfam" id="PF17425"/>
    </source>
</evidence>
<reference evidence="2" key="1">
    <citation type="submission" date="2020-05" db="EMBL/GenBank/DDBJ databases">
        <authorList>
            <person name="Chiriac C."/>
            <person name="Salcher M."/>
            <person name="Ghai R."/>
            <person name="Kavagutti S V."/>
        </authorList>
    </citation>
    <scope>NUCLEOTIDE SEQUENCE</scope>
</reference>
<evidence type="ECO:0000313" key="2">
    <source>
        <dbReference type="EMBL" id="CAB4340321.1"/>
    </source>
</evidence>
<dbReference type="InterPro" id="IPR053143">
    <property type="entry name" value="Arylsulfate_ST"/>
</dbReference>
<dbReference type="PANTHER" id="PTHR35340:SF10">
    <property type="entry name" value="CYTOPLASMIC PROTEIN"/>
    <property type="match status" value="1"/>
</dbReference>
<dbReference type="Gene3D" id="2.60.40.3100">
    <property type="entry name" value="Arylsulphate sulphotransferase monomer, N-terminal domain"/>
    <property type="match status" value="1"/>
</dbReference>
<organism evidence="2">
    <name type="scientific">freshwater metagenome</name>
    <dbReference type="NCBI Taxonomy" id="449393"/>
    <lineage>
        <taxon>unclassified sequences</taxon>
        <taxon>metagenomes</taxon>
        <taxon>ecological metagenomes</taxon>
    </lineage>
</organism>
<dbReference type="InterPro" id="IPR038477">
    <property type="entry name" value="ASST_N_sf"/>
</dbReference>
<sequence>MILPVTLLAALALVAPTSTALSNTSQAAAAAKQVTIKSVAGKTPFIAKVTLKGVDTKKLTYVKFKVLTKKGLSAAPISAKYSRSYLKSNGLITSKTKVSFTVYGLYQNYNNKVTVTYKVGKKVVVKKIRIRTTAFVDDVLSNPEVVVARNKNLALDYSYFAMKNLHRPEAPFIMDVDGRIRWVGMYSAMSPSVGATSCRFINGHFQLGSGTKLYTLGLDSSLTEVADYASQNVTGFHHNIDPGKSGSLVEVDRTGEVESTIYEIDSRGTILKTFDLAAMMEDYMTDNGDDPTNFVRHGADWFHNNAAVYWAANNTLVVSSRENFVIGFDYDTKVIKWILGDTNKEWYTYPSLQAKALTLADNDFAPIGQHAVSITPQNELLLFDNGLQSMNVPVGAATGESRTYSSVKRFSIDEAALTAHMVWNYDHGRTIYSPITSSVYQKGTSYLIDYAAGTNNVGAWNKHLTMQGLNSLEQTVFEYRFSAAIAPTYGWNSEIVPLEYQVFK</sequence>
<proteinExistence type="predicted"/>
<protein>
    <submittedName>
        <fullName evidence="2">Unannotated protein</fullName>
    </submittedName>
</protein>
<dbReference type="Pfam" id="PF05935">
    <property type="entry name" value="Arylsulfotrans"/>
    <property type="match status" value="1"/>
</dbReference>
<dbReference type="InterPro" id="IPR035391">
    <property type="entry name" value="Arylsulfotran_N"/>
</dbReference>